<dbReference type="Proteomes" id="UP000317835">
    <property type="component" value="Plasmid pElP_4"/>
</dbReference>
<dbReference type="RefSeq" id="WP_145279823.1">
    <property type="nucleotide sequence ID" value="NZ_CP036430.1"/>
</dbReference>
<dbReference type="InterPro" id="IPR013216">
    <property type="entry name" value="Methyltransf_11"/>
</dbReference>
<dbReference type="SUPFAM" id="SSF53335">
    <property type="entry name" value="S-adenosyl-L-methionine-dependent methyltransferases"/>
    <property type="match status" value="1"/>
</dbReference>
<keyword evidence="3" id="KW-1185">Reference proteome</keyword>
<reference evidence="2 3" key="1">
    <citation type="submission" date="2019-02" db="EMBL/GenBank/DDBJ databases">
        <title>Deep-cultivation of Planctomycetes and their phenomic and genomic characterization uncovers novel biology.</title>
        <authorList>
            <person name="Wiegand S."/>
            <person name="Jogler M."/>
            <person name="Boedeker C."/>
            <person name="Pinto D."/>
            <person name="Vollmers J."/>
            <person name="Rivas-Marin E."/>
            <person name="Kohn T."/>
            <person name="Peeters S.H."/>
            <person name="Heuer A."/>
            <person name="Rast P."/>
            <person name="Oberbeckmann S."/>
            <person name="Bunk B."/>
            <person name="Jeske O."/>
            <person name="Meyerdierks A."/>
            <person name="Storesund J.E."/>
            <person name="Kallscheuer N."/>
            <person name="Luecker S."/>
            <person name="Lage O.M."/>
            <person name="Pohl T."/>
            <person name="Merkel B.J."/>
            <person name="Hornburger P."/>
            <person name="Mueller R.-W."/>
            <person name="Bruemmer F."/>
            <person name="Labrenz M."/>
            <person name="Spormann A.M."/>
            <person name="Op den Camp H."/>
            <person name="Overmann J."/>
            <person name="Amann R."/>
            <person name="Jetten M.S.M."/>
            <person name="Mascher T."/>
            <person name="Medema M.H."/>
            <person name="Devos D.P."/>
            <person name="Kaster A.-K."/>
            <person name="Ovreas L."/>
            <person name="Rohde M."/>
            <person name="Galperin M.Y."/>
            <person name="Jogler C."/>
        </authorList>
    </citation>
    <scope>NUCLEOTIDE SEQUENCE [LARGE SCALE GENOMIC DNA]</scope>
    <source>
        <strain evidence="2 3">ElP</strain>
        <plasmid evidence="3">pelp_4</plasmid>
    </source>
</reference>
<dbReference type="KEGG" id="tpla:ElP_75770"/>
<dbReference type="SUPFAM" id="SSF158997">
    <property type="entry name" value="Trm112p-like"/>
    <property type="match status" value="1"/>
</dbReference>
<dbReference type="InterPro" id="IPR029063">
    <property type="entry name" value="SAM-dependent_MTases_sf"/>
</dbReference>
<dbReference type="Gene3D" id="3.40.50.150">
    <property type="entry name" value="Vaccinia Virus protein VP39"/>
    <property type="match status" value="1"/>
</dbReference>
<name>A0A518HFN8_9BACT</name>
<dbReference type="CDD" id="cd02440">
    <property type="entry name" value="AdoMet_MTases"/>
    <property type="match status" value="1"/>
</dbReference>
<sequence length="277" mass="31002">MTPTPELDWSSLLACPSCGGGLRRGDEAWSCTPCDRRYPVVAGRPVFREGADDVPIMPEGHTSNQISPEIRRWIRERGGVALNIGAGGTVEKLPNCVEFEYTIFRHTDVVGDAHHLPFASGTFDTVVTFNTFEHLHDPPRAAAEVHRVLRPGGRLVLQTAFLQPLHEPPHHYYNTTEFGLRRWFRDFEITDLRVSENFNPAYVLAWLSSALDWAARGELGAEAAETLGRTTLEDWRASWGDPSRREGPGWEILRRLSPEMQKAFAAGFQLEATKPAA</sequence>
<gene>
    <name evidence="2" type="ORF">ElP_75770</name>
</gene>
<dbReference type="EMBL" id="CP036430">
    <property type="protein sequence ID" value="QDV39606.1"/>
    <property type="molecule type" value="Genomic_DNA"/>
</dbReference>
<protein>
    <recommendedName>
        <fullName evidence="1">Methyltransferase type 11 domain-containing protein</fullName>
    </recommendedName>
</protein>
<feature type="domain" description="Methyltransferase type 11" evidence="1">
    <location>
        <begin position="109"/>
        <end position="157"/>
    </location>
</feature>
<dbReference type="AlphaFoldDB" id="A0A518HFN8"/>
<evidence type="ECO:0000313" key="3">
    <source>
        <dbReference type="Proteomes" id="UP000317835"/>
    </source>
</evidence>
<organism evidence="2 3">
    <name type="scientific">Tautonia plasticadhaerens</name>
    <dbReference type="NCBI Taxonomy" id="2527974"/>
    <lineage>
        <taxon>Bacteria</taxon>
        <taxon>Pseudomonadati</taxon>
        <taxon>Planctomycetota</taxon>
        <taxon>Planctomycetia</taxon>
        <taxon>Isosphaerales</taxon>
        <taxon>Isosphaeraceae</taxon>
        <taxon>Tautonia</taxon>
    </lineage>
</organism>
<keyword evidence="2" id="KW-0614">Plasmid</keyword>
<dbReference type="OrthoDB" id="161159at2"/>
<dbReference type="Gene3D" id="2.20.25.10">
    <property type="match status" value="1"/>
</dbReference>
<geneLocation type="plasmid" evidence="3">
    <name>pelp_4</name>
</geneLocation>
<evidence type="ECO:0000259" key="1">
    <source>
        <dbReference type="Pfam" id="PF08241"/>
    </source>
</evidence>
<evidence type="ECO:0000313" key="2">
    <source>
        <dbReference type="EMBL" id="QDV39606.1"/>
    </source>
</evidence>
<accession>A0A518HFN8</accession>
<proteinExistence type="predicted"/>
<dbReference type="Pfam" id="PF08241">
    <property type="entry name" value="Methyltransf_11"/>
    <property type="match status" value="1"/>
</dbReference>
<dbReference type="GO" id="GO:0008757">
    <property type="term" value="F:S-adenosylmethionine-dependent methyltransferase activity"/>
    <property type="evidence" value="ECO:0007669"/>
    <property type="project" value="InterPro"/>
</dbReference>
<dbReference type="PANTHER" id="PTHR43591">
    <property type="entry name" value="METHYLTRANSFERASE"/>
    <property type="match status" value="1"/>
</dbReference>